<evidence type="ECO:0000313" key="3">
    <source>
        <dbReference type="Proteomes" id="UP001165583"/>
    </source>
</evidence>
<dbReference type="Gene3D" id="3.40.630.30">
    <property type="match status" value="1"/>
</dbReference>
<organism evidence="2 3">
    <name type="scientific">Novosphingobium mangrovi</name>
    <name type="common">ex Huang et al. 2023</name>
    <dbReference type="NCBI Taxonomy" id="2976432"/>
    <lineage>
        <taxon>Bacteria</taxon>
        <taxon>Pseudomonadati</taxon>
        <taxon>Pseudomonadota</taxon>
        <taxon>Alphaproteobacteria</taxon>
        <taxon>Sphingomonadales</taxon>
        <taxon>Sphingomonadaceae</taxon>
        <taxon>Novosphingobium</taxon>
    </lineage>
</organism>
<dbReference type="PROSITE" id="PS51186">
    <property type="entry name" value="GNAT"/>
    <property type="match status" value="1"/>
</dbReference>
<protein>
    <submittedName>
        <fullName evidence="2">GNAT family N-acetyltransferase</fullName>
    </submittedName>
</protein>
<name>A0ABT2I5V2_9SPHN</name>
<dbReference type="EMBL" id="JANZXA010000006">
    <property type="protein sequence ID" value="MCT2399973.1"/>
    <property type="molecule type" value="Genomic_DNA"/>
</dbReference>
<dbReference type="InterPro" id="IPR016181">
    <property type="entry name" value="Acyl_CoA_acyltransferase"/>
</dbReference>
<accession>A0ABT2I5V2</accession>
<keyword evidence="3" id="KW-1185">Reference proteome</keyword>
<gene>
    <name evidence="2" type="ORF">NZK81_10455</name>
</gene>
<dbReference type="InterPro" id="IPR000182">
    <property type="entry name" value="GNAT_dom"/>
</dbReference>
<sequence length="348" mass="38672">MMKAKAPLEGFEGNVVKIEYHSDLKEVQSDGQLARLLSDSCQHAPFDRLAWWQMLERHCGLSPLMAIARDADRAAILPLAGTSGHLSALANWYTFRFRPVISGEPAPLTALARDLARKAHRVTLSGIPDEDGSASLLQSAFRTSGWLVLRETCDTNHILPVAGRSYDEYIASRPGKLRTTLKRKTGKVETQVLTHFDEAVWAAYEDIYAESWKPEEGSPDFLRAFARAEGDAGRLRLGVARAGGEAIAAQMWTVEGGTAFIHKLAHREAARPLSPGSVLTAALFRHVIDVDKVDLVDFGTGDDPYKRDWMEQVRPRYRLDMFRPVTPRNWPVLAMAGMRRLAAIAKRG</sequence>
<reference evidence="2" key="1">
    <citation type="submission" date="2022-09" db="EMBL/GenBank/DDBJ databases">
        <title>Novosphingobium sp. Nov., a polycyclic aromatic hydrocarbon-degrading bacterium isolated form mangrove sediments in HongKong.</title>
        <authorList>
            <person name="Hu Z."/>
        </authorList>
    </citation>
    <scope>NUCLEOTIDE SEQUENCE</scope>
    <source>
        <strain evidence="2">HK4-1</strain>
    </source>
</reference>
<evidence type="ECO:0000259" key="1">
    <source>
        <dbReference type="PROSITE" id="PS51186"/>
    </source>
</evidence>
<dbReference type="SUPFAM" id="SSF55729">
    <property type="entry name" value="Acyl-CoA N-acyltransferases (Nat)"/>
    <property type="match status" value="1"/>
</dbReference>
<comment type="caution">
    <text evidence="2">The sequence shown here is derived from an EMBL/GenBank/DDBJ whole genome shotgun (WGS) entry which is preliminary data.</text>
</comment>
<dbReference type="RefSeq" id="WP_260046074.1">
    <property type="nucleotide sequence ID" value="NZ_JANZXA010000006.1"/>
</dbReference>
<dbReference type="Proteomes" id="UP001165583">
    <property type="component" value="Unassembled WGS sequence"/>
</dbReference>
<evidence type="ECO:0000313" key="2">
    <source>
        <dbReference type="EMBL" id="MCT2399973.1"/>
    </source>
</evidence>
<dbReference type="InterPro" id="IPR038740">
    <property type="entry name" value="BioF2-like_GNAT_dom"/>
</dbReference>
<proteinExistence type="predicted"/>
<dbReference type="Pfam" id="PF13480">
    <property type="entry name" value="Acetyltransf_6"/>
    <property type="match status" value="1"/>
</dbReference>
<feature type="domain" description="N-acetyltransferase" evidence="1">
    <location>
        <begin position="191"/>
        <end position="326"/>
    </location>
</feature>